<protein>
    <submittedName>
        <fullName evidence="3">Uncharacterized protein</fullName>
    </submittedName>
</protein>
<feature type="transmembrane region" description="Helical" evidence="2">
    <location>
        <begin position="315"/>
        <end position="335"/>
    </location>
</feature>
<accession>A0AA38T769</accession>
<reference evidence="3" key="1">
    <citation type="submission" date="2023-03" db="EMBL/GenBank/DDBJ databases">
        <title>Chromosome-scale reference genome and RAD-based genetic map of yellow starthistle (Centaurea solstitialis) reveal putative structural variation and QTLs associated with invader traits.</title>
        <authorList>
            <person name="Reatini B."/>
            <person name="Cang F.A."/>
            <person name="Jiang Q."/>
            <person name="Mckibben M.T.W."/>
            <person name="Barker M.S."/>
            <person name="Rieseberg L.H."/>
            <person name="Dlugosch K.M."/>
        </authorList>
    </citation>
    <scope>NUCLEOTIDE SEQUENCE</scope>
    <source>
        <strain evidence="3">CAN-66</strain>
        <tissue evidence="3">Leaf</tissue>
    </source>
</reference>
<keyword evidence="4" id="KW-1185">Reference proteome</keyword>
<feature type="transmembrane region" description="Helical" evidence="2">
    <location>
        <begin position="356"/>
        <end position="375"/>
    </location>
</feature>
<dbReference type="PANTHER" id="PTHR35307:SF6">
    <property type="entry name" value="TRANSMEMBRANE PROTEIN"/>
    <property type="match status" value="1"/>
</dbReference>
<dbReference type="PANTHER" id="PTHR35307">
    <property type="entry name" value="PROTEIN, PUTATIVE-RELATED"/>
    <property type="match status" value="1"/>
</dbReference>
<feature type="region of interest" description="Disordered" evidence="1">
    <location>
        <begin position="182"/>
        <end position="275"/>
    </location>
</feature>
<dbReference type="Proteomes" id="UP001172457">
    <property type="component" value="Chromosome 3"/>
</dbReference>
<evidence type="ECO:0000256" key="1">
    <source>
        <dbReference type="SAM" id="MobiDB-lite"/>
    </source>
</evidence>
<gene>
    <name evidence="3" type="ORF">OSB04_009368</name>
</gene>
<dbReference type="AlphaFoldDB" id="A0AA38T769"/>
<keyword evidence="2" id="KW-0472">Membrane</keyword>
<feature type="transmembrane region" description="Helical" evidence="2">
    <location>
        <begin position="94"/>
        <end position="116"/>
    </location>
</feature>
<comment type="caution">
    <text evidence="3">The sequence shown here is derived from an EMBL/GenBank/DDBJ whole genome shotgun (WGS) entry which is preliminary data.</text>
</comment>
<feature type="transmembrane region" description="Helical" evidence="2">
    <location>
        <begin position="381"/>
        <end position="401"/>
    </location>
</feature>
<feature type="compositionally biased region" description="Gly residues" evidence="1">
    <location>
        <begin position="182"/>
        <end position="205"/>
    </location>
</feature>
<feature type="compositionally biased region" description="Gly residues" evidence="1">
    <location>
        <begin position="213"/>
        <end position="270"/>
    </location>
</feature>
<dbReference type="EMBL" id="JARYMX010000003">
    <property type="protein sequence ID" value="KAJ9554754.1"/>
    <property type="molecule type" value="Genomic_DNA"/>
</dbReference>
<feature type="transmembrane region" description="Helical" evidence="2">
    <location>
        <begin position="493"/>
        <end position="526"/>
    </location>
</feature>
<keyword evidence="2" id="KW-1133">Transmembrane helix</keyword>
<evidence type="ECO:0000313" key="4">
    <source>
        <dbReference type="Proteomes" id="UP001172457"/>
    </source>
</evidence>
<proteinExistence type="predicted"/>
<feature type="transmembrane region" description="Helical" evidence="2">
    <location>
        <begin position="283"/>
        <end position="303"/>
    </location>
</feature>
<organism evidence="3 4">
    <name type="scientific">Centaurea solstitialis</name>
    <name type="common">yellow star-thistle</name>
    <dbReference type="NCBI Taxonomy" id="347529"/>
    <lineage>
        <taxon>Eukaryota</taxon>
        <taxon>Viridiplantae</taxon>
        <taxon>Streptophyta</taxon>
        <taxon>Embryophyta</taxon>
        <taxon>Tracheophyta</taxon>
        <taxon>Spermatophyta</taxon>
        <taxon>Magnoliopsida</taxon>
        <taxon>eudicotyledons</taxon>
        <taxon>Gunneridae</taxon>
        <taxon>Pentapetalae</taxon>
        <taxon>asterids</taxon>
        <taxon>campanulids</taxon>
        <taxon>Asterales</taxon>
        <taxon>Asteraceae</taxon>
        <taxon>Carduoideae</taxon>
        <taxon>Cardueae</taxon>
        <taxon>Centaureinae</taxon>
        <taxon>Centaurea</taxon>
    </lineage>
</organism>
<evidence type="ECO:0000256" key="2">
    <source>
        <dbReference type="SAM" id="Phobius"/>
    </source>
</evidence>
<sequence length="860" mass="91068">MATRGGVKPQVSLQLGQKLRLLRGCGMVNLFIIGSTGSGCSSTGTTIDASETTVGPFGTIETTAGTSDTTIGNFETTIGTTRPPLVVVVVVPEVLLLLLMAAGVVLVAVVAEVVIIDDFNTKSSMQNHMYNGGGEGGAAAATGGEGCTGGGFEGNDGGAAGTGGGFGGAGGTGDGFDGAGGTGGGFNGARSTGGGFEGTGGGVGGADSNASDGGVGSGGGGSDVSGGGSDVGGGGVVGGGGRGGAAGRDGGGSGGGGGGGGGGGSGGSGGASKSDDQNRFSRSMLWIGIYIVVASLFCILLMVADLLHGLRNRKLWFPCKYFTLNAATLTVIAVAMKLPMDLNNPMLGRADQAAKLGNMAFMCTMMANLLPSLSTMDSKELLTNIIALGVPVITLVVNVCIQVETGIVSYTILLHEVILITQFIGVMVGSIAPISRCFAPLSFKLSIKWIWNHIKVFKVESYWTQTLSDWKRSSVPITFRSRKFKVVIQKLKILILCFCIGFQKAFVVACKMIGLVPIFIVIGVLYCFRCWKWLKATFNALGIVLEKRSEHNKHLSRYVLQLQDDMELAERTLKGISKSVNHLIRRSEKQQPFHLVKLLEESRGFEGVGKFNNHLVPPLPSQEFLDCWSLPLVTLTTIAISLPNIQSDAVDNLLSSVSEGLLYVKLVEESLNATEDYVCIQKAAETLWLEVEVYHKWLGNRLQKPVPQLNTVWQILHWFKDTAKSMVTEVEQADIGDGYDDSIYRSISANSMYRITETILLSYHTNIEEVSQEELFGQLSSMISDILAACLTNLPKVIAIKCHASAIEKREASVHAAAQLLGETTQIINSLQDRELPSLNQNELAFMDKWCAYFQQHPSP</sequence>
<keyword evidence="2" id="KW-0812">Transmembrane</keyword>
<evidence type="ECO:0000313" key="3">
    <source>
        <dbReference type="EMBL" id="KAJ9554754.1"/>
    </source>
</evidence>
<name>A0AA38T769_9ASTR</name>
<feature type="transmembrane region" description="Helical" evidence="2">
    <location>
        <begin position="413"/>
        <end position="434"/>
    </location>
</feature>